<keyword evidence="6 11" id="KW-1133">Transmembrane helix</keyword>
<evidence type="ECO:0000256" key="1">
    <source>
        <dbReference type="ARBA" id="ARBA00004117"/>
    </source>
</evidence>
<dbReference type="PRINTS" id="PR01009">
    <property type="entry name" value="FLGMRINGFLIF"/>
</dbReference>
<gene>
    <name evidence="14" type="ordered locus">Acel_0841</name>
</gene>
<dbReference type="InterPro" id="IPR013556">
    <property type="entry name" value="Flag_M-ring_C"/>
</dbReference>
<dbReference type="PIRSF" id="PIRSF004862">
    <property type="entry name" value="FliF"/>
    <property type="match status" value="1"/>
</dbReference>
<dbReference type="Gene3D" id="3.30.300.30">
    <property type="match status" value="1"/>
</dbReference>
<evidence type="ECO:0000313" key="15">
    <source>
        <dbReference type="Proteomes" id="UP000008221"/>
    </source>
</evidence>
<dbReference type="EMBL" id="CP000481">
    <property type="protein sequence ID" value="ABK52614.1"/>
    <property type="molecule type" value="Genomic_DNA"/>
</dbReference>
<keyword evidence="14" id="KW-0969">Cilium</keyword>
<name>A0LT54_ACIC1</name>
<dbReference type="STRING" id="351607.Acel_0841"/>
<dbReference type="eggNOG" id="COG1766">
    <property type="taxonomic scope" value="Bacteria"/>
</dbReference>
<evidence type="ECO:0000256" key="9">
    <source>
        <dbReference type="PIRNR" id="PIRNR004862"/>
    </source>
</evidence>
<evidence type="ECO:0000256" key="3">
    <source>
        <dbReference type="ARBA" id="ARBA00007971"/>
    </source>
</evidence>
<protein>
    <recommendedName>
        <fullName evidence="9">Flagellar M-ring protein</fullName>
    </recommendedName>
</protein>
<dbReference type="Pfam" id="PF08345">
    <property type="entry name" value="YscJ_FliF_C"/>
    <property type="match status" value="1"/>
</dbReference>
<evidence type="ECO:0000256" key="8">
    <source>
        <dbReference type="ARBA" id="ARBA00023143"/>
    </source>
</evidence>
<dbReference type="Pfam" id="PF01514">
    <property type="entry name" value="YscJ_FliF"/>
    <property type="match status" value="1"/>
</dbReference>
<dbReference type="NCBIfam" id="TIGR00206">
    <property type="entry name" value="fliF"/>
    <property type="match status" value="1"/>
</dbReference>
<proteinExistence type="inferred from homology"/>
<evidence type="ECO:0000259" key="13">
    <source>
        <dbReference type="Pfam" id="PF08345"/>
    </source>
</evidence>
<reference evidence="14 15" key="1">
    <citation type="journal article" date="2009" name="Genome Res.">
        <title>Complete genome of the cellulolytic thermophile Acidothermus cellulolyticus 11B provides insights into its ecophysiological and evolutionary adaptations.</title>
        <authorList>
            <person name="Barabote R.D."/>
            <person name="Xie G."/>
            <person name="Leu D.H."/>
            <person name="Normand P."/>
            <person name="Necsulea A."/>
            <person name="Daubin V."/>
            <person name="Medigue C."/>
            <person name="Adney W.S."/>
            <person name="Xu X.C."/>
            <person name="Lapidus A."/>
            <person name="Parales R.E."/>
            <person name="Detter C."/>
            <person name="Pujic P."/>
            <person name="Bruce D."/>
            <person name="Lavire C."/>
            <person name="Challacombe J.F."/>
            <person name="Brettin T.S."/>
            <person name="Berry A.M."/>
        </authorList>
    </citation>
    <scope>NUCLEOTIDE SEQUENCE [LARGE SCALE GENOMIC DNA]</scope>
    <source>
        <strain evidence="15">ATCC 43068 / DSM 8971 / 11B</strain>
    </source>
</reference>
<dbReference type="InterPro" id="IPR045851">
    <property type="entry name" value="AMP-bd_C_sf"/>
</dbReference>
<dbReference type="AlphaFoldDB" id="A0LT54"/>
<dbReference type="RefSeq" id="WP_011719677.1">
    <property type="nucleotide sequence ID" value="NC_008578.1"/>
</dbReference>
<dbReference type="GO" id="GO:0009431">
    <property type="term" value="C:bacterial-type flagellum basal body, MS ring"/>
    <property type="evidence" value="ECO:0007669"/>
    <property type="project" value="InterPro"/>
</dbReference>
<dbReference type="PANTHER" id="PTHR30046">
    <property type="entry name" value="FLAGELLAR M-RING PROTEIN"/>
    <property type="match status" value="1"/>
</dbReference>
<evidence type="ECO:0000313" key="14">
    <source>
        <dbReference type="EMBL" id="ABK52614.1"/>
    </source>
</evidence>
<evidence type="ECO:0000256" key="11">
    <source>
        <dbReference type="SAM" id="Phobius"/>
    </source>
</evidence>
<evidence type="ECO:0000256" key="4">
    <source>
        <dbReference type="ARBA" id="ARBA00022475"/>
    </source>
</evidence>
<keyword evidence="4" id="KW-1003">Cell membrane</keyword>
<keyword evidence="5 11" id="KW-0812">Transmembrane</keyword>
<dbReference type="InParanoid" id="A0LT54"/>
<keyword evidence="7 11" id="KW-0472">Membrane</keyword>
<dbReference type="InterPro" id="IPR006182">
    <property type="entry name" value="FliF_N_dom"/>
</dbReference>
<feature type="compositionally biased region" description="Basic and acidic residues" evidence="10">
    <location>
        <begin position="482"/>
        <end position="499"/>
    </location>
</feature>
<accession>A0LT54</accession>
<dbReference type="KEGG" id="ace:Acel_0841"/>
<feature type="domain" description="Flagellar M-ring N-terminal" evidence="12">
    <location>
        <begin position="44"/>
        <end position="218"/>
    </location>
</feature>
<evidence type="ECO:0000256" key="6">
    <source>
        <dbReference type="ARBA" id="ARBA00022989"/>
    </source>
</evidence>
<keyword evidence="14" id="KW-0966">Cell projection</keyword>
<evidence type="ECO:0000259" key="12">
    <source>
        <dbReference type="Pfam" id="PF01514"/>
    </source>
</evidence>
<organism evidence="14 15">
    <name type="scientific">Acidothermus cellulolyticus (strain ATCC 43068 / DSM 8971 / 11B)</name>
    <dbReference type="NCBI Taxonomy" id="351607"/>
    <lineage>
        <taxon>Bacteria</taxon>
        <taxon>Bacillati</taxon>
        <taxon>Actinomycetota</taxon>
        <taxon>Actinomycetes</taxon>
        <taxon>Acidothermales</taxon>
        <taxon>Acidothermaceae</taxon>
        <taxon>Acidothermus</taxon>
    </lineage>
</organism>
<dbReference type="GO" id="GO:0003774">
    <property type="term" value="F:cytoskeletal motor activity"/>
    <property type="evidence" value="ECO:0007669"/>
    <property type="project" value="InterPro"/>
</dbReference>
<dbReference type="PANTHER" id="PTHR30046:SF0">
    <property type="entry name" value="FLAGELLAR M-RING PROTEIN"/>
    <property type="match status" value="1"/>
</dbReference>
<sequence>MNVRAILDRIRAVFGEFTAGQKMVTALIVLALVIGAVLFRSWAAKPSYAPLFSNLAASDAAAITDKLNSLKEPYRLADGGSTILVPQKDVYQLRLDMAKANLPASSQSGFSLLDKGGITTSEFQQNVAYQQALESELAKTIEAINGVQSAIVNIVLPQTDVFTQDSSKPTASVLVTTQPSSTLTPEQVQAIVHLVASSVEGLNPADVTVADSQGHVLSAPGMDGQLSAASTLQDQQTAAYEQRVAQAVQNLLQPLVGPGHVVVQVNAALNFDTKSTTSETYLQPSPGTTPIPLSQSWSYETYSGTNQAATGILGPDNIAVPTPSPSPGTYQSQSATVDNAIGRVVEEVKTAPGSVERLSVAVLLDSAAAKNVNLTDVKNLVTSAAGVQTSRGDSVSVATMPFDTSQQAAEKKALAAAQKAQSMNKLVGYAKDAVIALIVLGIIFFFLRRAKKAAEVSPILSLAERVELEEARRRAALGGGDGAERKEIPSGQKPADRLEITTPLAAEIGELVERQPEEVAQLLRGWLADRRSS</sequence>
<dbReference type="OrthoDB" id="9807026at2"/>
<dbReference type="InterPro" id="IPR000067">
    <property type="entry name" value="FlgMring_FliF"/>
</dbReference>
<evidence type="ECO:0000256" key="7">
    <source>
        <dbReference type="ARBA" id="ARBA00023136"/>
    </source>
</evidence>
<feature type="region of interest" description="Disordered" evidence="10">
    <location>
        <begin position="477"/>
        <end position="499"/>
    </location>
</feature>
<comment type="subcellular location">
    <subcellularLocation>
        <location evidence="1 9">Bacterial flagellum basal body</location>
    </subcellularLocation>
    <subcellularLocation>
        <location evidence="2">Cell membrane</location>
        <topology evidence="2">Multi-pass membrane protein</topology>
    </subcellularLocation>
</comment>
<evidence type="ECO:0000256" key="10">
    <source>
        <dbReference type="SAM" id="MobiDB-lite"/>
    </source>
</evidence>
<evidence type="ECO:0000256" key="2">
    <source>
        <dbReference type="ARBA" id="ARBA00004651"/>
    </source>
</evidence>
<dbReference type="GO" id="GO:0071973">
    <property type="term" value="P:bacterial-type flagellum-dependent cell motility"/>
    <property type="evidence" value="ECO:0007669"/>
    <property type="project" value="InterPro"/>
</dbReference>
<comment type="function">
    <text evidence="9">The M ring may be actively involved in energy transduction.</text>
</comment>
<evidence type="ECO:0000256" key="5">
    <source>
        <dbReference type="ARBA" id="ARBA00022692"/>
    </source>
</evidence>
<keyword evidence="14" id="KW-0282">Flagellum</keyword>
<dbReference type="HOGENOM" id="CLU_028108_2_0_11"/>
<feature type="domain" description="Flagellar M-ring C-terminal" evidence="13">
    <location>
        <begin position="252"/>
        <end position="402"/>
    </location>
</feature>
<keyword evidence="15" id="KW-1185">Reference proteome</keyword>
<keyword evidence="8 9" id="KW-0975">Bacterial flagellum</keyword>
<dbReference type="Proteomes" id="UP000008221">
    <property type="component" value="Chromosome"/>
</dbReference>
<feature type="transmembrane region" description="Helical" evidence="11">
    <location>
        <begin position="426"/>
        <end position="447"/>
    </location>
</feature>
<dbReference type="GO" id="GO:0005886">
    <property type="term" value="C:plasma membrane"/>
    <property type="evidence" value="ECO:0007669"/>
    <property type="project" value="UniProtKB-SubCell"/>
</dbReference>
<dbReference type="InterPro" id="IPR043427">
    <property type="entry name" value="YscJ/FliF"/>
</dbReference>
<comment type="similarity">
    <text evidence="3 9">Belongs to the FliF family.</text>
</comment>